<name>A0ABN7AP74_9HEMI</name>
<sequence length="173" mass="19041">MRSGRFYGRPLSVVETAGHRGQDVCYRLPEPGGSPLISRPKQICAKSPPEKLEALNAGVNLREFLSPGDTCSRFWGPSLRKTDPELVGKWPLLPRLQALSLRGFSDIQPSAFAITHTPSLAFAGLNCLINYVGSEVIAFSFSILGLEPGTRGSLERLSRAVLSYFFEDLFPRM</sequence>
<dbReference type="EMBL" id="AP028911">
    <property type="protein sequence ID" value="BES92197.1"/>
    <property type="molecule type" value="Genomic_DNA"/>
</dbReference>
<evidence type="ECO:0000313" key="2">
    <source>
        <dbReference type="Proteomes" id="UP001307889"/>
    </source>
</evidence>
<gene>
    <name evidence="1" type="ORF">NTJ_05005</name>
</gene>
<reference evidence="1 2" key="1">
    <citation type="submission" date="2023-09" db="EMBL/GenBank/DDBJ databases">
        <title>Nesidiocoris tenuis whole genome shotgun sequence.</title>
        <authorList>
            <person name="Shibata T."/>
            <person name="Shimoda M."/>
            <person name="Kobayashi T."/>
            <person name="Uehara T."/>
        </authorList>
    </citation>
    <scope>NUCLEOTIDE SEQUENCE [LARGE SCALE GENOMIC DNA]</scope>
    <source>
        <strain evidence="1 2">Japan</strain>
    </source>
</reference>
<protein>
    <submittedName>
        <fullName evidence="1">Uncharacterized protein</fullName>
    </submittedName>
</protein>
<dbReference type="Proteomes" id="UP001307889">
    <property type="component" value="Chromosome 3"/>
</dbReference>
<accession>A0ABN7AP74</accession>
<organism evidence="1 2">
    <name type="scientific">Nesidiocoris tenuis</name>
    <dbReference type="NCBI Taxonomy" id="355587"/>
    <lineage>
        <taxon>Eukaryota</taxon>
        <taxon>Metazoa</taxon>
        <taxon>Ecdysozoa</taxon>
        <taxon>Arthropoda</taxon>
        <taxon>Hexapoda</taxon>
        <taxon>Insecta</taxon>
        <taxon>Pterygota</taxon>
        <taxon>Neoptera</taxon>
        <taxon>Paraneoptera</taxon>
        <taxon>Hemiptera</taxon>
        <taxon>Heteroptera</taxon>
        <taxon>Panheteroptera</taxon>
        <taxon>Cimicomorpha</taxon>
        <taxon>Miridae</taxon>
        <taxon>Dicyphina</taxon>
        <taxon>Nesidiocoris</taxon>
    </lineage>
</organism>
<evidence type="ECO:0000313" key="1">
    <source>
        <dbReference type="EMBL" id="BES92197.1"/>
    </source>
</evidence>
<keyword evidence="2" id="KW-1185">Reference proteome</keyword>
<proteinExistence type="predicted"/>